<sequence length="276" mass="31086">MDPQTAIHELRTPRDLTILDITHPFLHPDTPDEHKRASNASDASSRDPASASASLLAADLAHYRDLFTKLRFSYLEQVTKENFLKAITLEEPDFVSAAENAELEEKLLRADKAGLKERKEEVANLLRELEEQGRSLATRHEDVQLRTTQLSSLPSEITNLEQIIADLQSAAQPKSSNPSLALPLQPTRDLLAQREQESADLDRQIELLRANLPAKRAEVERLRDELTPLQARKIKAVQDAQEARRRRQDGGTGDELEEKGRWLRGQDAGLRGMLEV</sequence>
<dbReference type="GO" id="GO:0034501">
    <property type="term" value="P:protein localization to kinetochore"/>
    <property type="evidence" value="ECO:0007669"/>
    <property type="project" value="InterPro"/>
</dbReference>
<dbReference type="InterPro" id="IPR037475">
    <property type="entry name" value="Sos7"/>
</dbReference>
<feature type="region of interest" description="Disordered" evidence="2">
    <location>
        <begin position="23"/>
        <end position="47"/>
    </location>
</feature>
<evidence type="ECO:0000259" key="3">
    <source>
        <dbReference type="Pfam" id="PF20882"/>
    </source>
</evidence>
<dbReference type="GO" id="GO:0000776">
    <property type="term" value="C:kinetochore"/>
    <property type="evidence" value="ECO:0007669"/>
    <property type="project" value="InterPro"/>
</dbReference>
<evidence type="ECO:0000313" key="5">
    <source>
        <dbReference type="Proteomes" id="UP000308549"/>
    </source>
</evidence>
<gene>
    <name evidence="4" type="ORF">B0A50_05469</name>
</gene>
<dbReference type="InterPro" id="IPR048781">
    <property type="entry name" value="Sos7_CC"/>
</dbReference>
<keyword evidence="5" id="KW-1185">Reference proteome</keyword>
<evidence type="ECO:0000256" key="1">
    <source>
        <dbReference type="SAM" id="Coils"/>
    </source>
</evidence>
<accession>A0A4U0TUS7</accession>
<feature type="region of interest" description="Disordered" evidence="2">
    <location>
        <begin position="235"/>
        <end position="276"/>
    </location>
</feature>
<dbReference type="PANTHER" id="PTHR37329:SF1">
    <property type="entry name" value="KINETOCHORE PROTEIN SOS7"/>
    <property type="match status" value="1"/>
</dbReference>
<dbReference type="AlphaFoldDB" id="A0A4U0TUS7"/>
<dbReference type="EMBL" id="NAJL01000031">
    <property type="protein sequence ID" value="TKA25957.1"/>
    <property type="molecule type" value="Genomic_DNA"/>
</dbReference>
<keyword evidence="1" id="KW-0175">Coiled coil</keyword>
<protein>
    <recommendedName>
        <fullName evidence="3">Kinetochore protein Sos7 coiled-coil domain-containing protein</fullName>
    </recommendedName>
</protein>
<organism evidence="4 5">
    <name type="scientific">Salinomyces thailandicus</name>
    <dbReference type="NCBI Taxonomy" id="706561"/>
    <lineage>
        <taxon>Eukaryota</taxon>
        <taxon>Fungi</taxon>
        <taxon>Dikarya</taxon>
        <taxon>Ascomycota</taxon>
        <taxon>Pezizomycotina</taxon>
        <taxon>Dothideomycetes</taxon>
        <taxon>Dothideomycetidae</taxon>
        <taxon>Mycosphaerellales</taxon>
        <taxon>Teratosphaeriaceae</taxon>
        <taxon>Salinomyces</taxon>
    </lineage>
</organism>
<evidence type="ECO:0000313" key="4">
    <source>
        <dbReference type="EMBL" id="TKA25957.1"/>
    </source>
</evidence>
<reference evidence="4 5" key="1">
    <citation type="submission" date="2017-03" db="EMBL/GenBank/DDBJ databases">
        <title>Genomes of endolithic fungi from Antarctica.</title>
        <authorList>
            <person name="Coleine C."/>
            <person name="Masonjones S."/>
            <person name="Stajich J.E."/>
        </authorList>
    </citation>
    <scope>NUCLEOTIDE SEQUENCE [LARGE SCALE GENOMIC DNA]</scope>
    <source>
        <strain evidence="4 5">CCFEE 6315</strain>
    </source>
</reference>
<dbReference type="GO" id="GO:0051315">
    <property type="term" value="P:attachment of mitotic spindle microtubules to kinetochore"/>
    <property type="evidence" value="ECO:0007669"/>
    <property type="project" value="TreeGrafter"/>
</dbReference>
<evidence type="ECO:0000256" key="2">
    <source>
        <dbReference type="SAM" id="MobiDB-lite"/>
    </source>
</evidence>
<dbReference type="PANTHER" id="PTHR37329">
    <property type="entry name" value="KINETOCHORE PROTEIN SOS7"/>
    <property type="match status" value="1"/>
</dbReference>
<proteinExistence type="predicted"/>
<feature type="coiled-coil region" evidence="1">
    <location>
        <begin position="191"/>
        <end position="225"/>
    </location>
</feature>
<feature type="domain" description="Kinetochore protein Sos7 coiled-coil" evidence="3">
    <location>
        <begin position="65"/>
        <end position="140"/>
    </location>
</feature>
<comment type="caution">
    <text evidence="4">The sequence shown here is derived from an EMBL/GenBank/DDBJ whole genome shotgun (WGS) entry which is preliminary data.</text>
</comment>
<feature type="compositionally biased region" description="Low complexity" evidence="2">
    <location>
        <begin position="38"/>
        <end position="47"/>
    </location>
</feature>
<feature type="coiled-coil region" evidence="1">
    <location>
        <begin position="98"/>
        <end position="146"/>
    </location>
</feature>
<name>A0A4U0TUS7_9PEZI</name>
<dbReference type="Pfam" id="PF20882">
    <property type="entry name" value="Sos7"/>
    <property type="match status" value="1"/>
</dbReference>
<dbReference type="Proteomes" id="UP000308549">
    <property type="component" value="Unassembled WGS sequence"/>
</dbReference>
<dbReference type="OrthoDB" id="18959at2759"/>